<dbReference type="EMBL" id="JAWWNJ010000079">
    <property type="protein sequence ID" value="KAK7002389.1"/>
    <property type="molecule type" value="Genomic_DNA"/>
</dbReference>
<protein>
    <submittedName>
        <fullName evidence="1">Uncharacterized protein</fullName>
    </submittedName>
</protein>
<comment type="caution">
    <text evidence="1">The sequence shown here is derived from an EMBL/GenBank/DDBJ whole genome shotgun (WGS) entry which is preliminary data.</text>
</comment>
<accession>A0AAW0A927</accession>
<proteinExistence type="predicted"/>
<dbReference type="AlphaFoldDB" id="A0AAW0A927"/>
<keyword evidence="2" id="KW-1185">Reference proteome</keyword>
<reference evidence="1 2" key="1">
    <citation type="journal article" date="2024" name="J Genomics">
        <title>Draft genome sequencing and assembly of Favolaschia claudopus CIRM-BRFM 2984 isolated from oak limbs.</title>
        <authorList>
            <person name="Navarro D."/>
            <person name="Drula E."/>
            <person name="Chaduli D."/>
            <person name="Cazenave R."/>
            <person name="Ahrendt S."/>
            <person name="Wang J."/>
            <person name="Lipzen A."/>
            <person name="Daum C."/>
            <person name="Barry K."/>
            <person name="Grigoriev I.V."/>
            <person name="Favel A."/>
            <person name="Rosso M.N."/>
            <person name="Martin F."/>
        </authorList>
    </citation>
    <scope>NUCLEOTIDE SEQUENCE [LARGE SCALE GENOMIC DNA]</scope>
    <source>
        <strain evidence="1 2">CIRM-BRFM 2984</strain>
    </source>
</reference>
<name>A0AAW0A927_9AGAR</name>
<evidence type="ECO:0000313" key="2">
    <source>
        <dbReference type="Proteomes" id="UP001362999"/>
    </source>
</evidence>
<sequence>MSAAVEHADRSHAILSLHNNQGLSSTKNSGLFPISGTPNPVFQVLQCGQRPSSSIREVAIQRTILLLISVFHGSYSQGIQPIFVLKLRWTRKIDSCPHFTSTAGAIRVILSKPRCPTLIVILVTATAFTAHTSKPNETADAELEVGGESAASELLLSWAAGNPGRVRRWRGARALIKPLSSRAKHGQDCSASAERDKREAFCATTARAHAFKHSGGG</sequence>
<dbReference type="Proteomes" id="UP001362999">
    <property type="component" value="Unassembled WGS sequence"/>
</dbReference>
<organism evidence="1 2">
    <name type="scientific">Favolaschia claudopus</name>
    <dbReference type="NCBI Taxonomy" id="2862362"/>
    <lineage>
        <taxon>Eukaryota</taxon>
        <taxon>Fungi</taxon>
        <taxon>Dikarya</taxon>
        <taxon>Basidiomycota</taxon>
        <taxon>Agaricomycotina</taxon>
        <taxon>Agaricomycetes</taxon>
        <taxon>Agaricomycetidae</taxon>
        <taxon>Agaricales</taxon>
        <taxon>Marasmiineae</taxon>
        <taxon>Mycenaceae</taxon>
        <taxon>Favolaschia</taxon>
    </lineage>
</organism>
<gene>
    <name evidence="1" type="ORF">R3P38DRAFT_2794902</name>
</gene>
<evidence type="ECO:0000313" key="1">
    <source>
        <dbReference type="EMBL" id="KAK7002389.1"/>
    </source>
</evidence>